<dbReference type="Gene3D" id="1.20.1560.10">
    <property type="entry name" value="ABC transporter type 1, transmembrane domain"/>
    <property type="match status" value="1"/>
</dbReference>
<dbReference type="Proteomes" id="UP000642748">
    <property type="component" value="Unassembled WGS sequence"/>
</dbReference>
<dbReference type="GO" id="GO:0015421">
    <property type="term" value="F:ABC-type oligopeptide transporter activity"/>
    <property type="evidence" value="ECO:0007669"/>
    <property type="project" value="TreeGrafter"/>
</dbReference>
<dbReference type="SMART" id="SM00382">
    <property type="entry name" value="AAA"/>
    <property type="match status" value="1"/>
</dbReference>
<name>A0A8J3VR59_9ACTN</name>
<evidence type="ECO:0000256" key="1">
    <source>
        <dbReference type="ARBA" id="ARBA00004651"/>
    </source>
</evidence>
<comment type="caution">
    <text evidence="10">The sequence shown here is derived from an EMBL/GenBank/DDBJ whole genome shotgun (WGS) entry which is preliminary data.</text>
</comment>
<evidence type="ECO:0000256" key="3">
    <source>
        <dbReference type="ARBA" id="ARBA00022741"/>
    </source>
</evidence>
<evidence type="ECO:0000256" key="6">
    <source>
        <dbReference type="ARBA" id="ARBA00023136"/>
    </source>
</evidence>
<feature type="domain" description="ABC transmembrane type-1" evidence="9">
    <location>
        <begin position="49"/>
        <end position="334"/>
    </location>
</feature>
<evidence type="ECO:0000313" key="10">
    <source>
        <dbReference type="EMBL" id="GIH15073.1"/>
    </source>
</evidence>
<protein>
    <submittedName>
        <fullName evidence="10">Multidrug ABC transporter permease</fullName>
    </submittedName>
</protein>
<sequence length="635" mass="68240">MTGPARTSGAGPGGRRFGRIRRGLRLTTLARRVAAACALALVAAPATVAWYVVLTLTAGLAPVAAAWLTKLALDNLVQRGPLGSLFAIVGGLAAVGVIAAVQPPLTQYLRAELDRRVGLLAQNRLFTAVDGFVGIGPFENPVFLDRLRLAQQSGGTTPNQVVDGVLGIGRAALTIAGFLSSLLVLGPLMAVAALASGLPALVAELAMSRRRARMYWRIGPAERREAFYGSLLSTVEAAKEIRLFGIGTFLRERMLAERRTANAAKRAVDRRDVLQQAGLGFIAAVVCGAGLMWAVSAARAGRLSVGDVTVFVAAVAGMQGAMATLANQVARAHHGLLMFDHYRAVVDSRPDLPIAAPPASMAPLREGIEFQDVWFRYSDQHPWVLRGVNLRIPSGGSCALVGLNGAGKSTLVKLLCRLYDPTRGVIRWDGRDLREVDPAELRRRIGAVFQDYMEYDLTAAENIGLGDVDGFGDRERIETAGRQSGIHDKLAGLPQGYDTLLTRMFFMESERDDPETGVVLSGGQWQRIALARALMRNRRDLMILDEPSAGLDAEAEHEVHASLRRLRSGQTSLLISHRLGAVRDADLIVVLSDGSVVELGDHTTLMRRGGEYARLFALQASGYQPRDELQPSVSG</sequence>
<feature type="transmembrane region" description="Helical" evidence="7">
    <location>
        <begin position="273"/>
        <end position="296"/>
    </location>
</feature>
<dbReference type="SUPFAM" id="SSF90123">
    <property type="entry name" value="ABC transporter transmembrane region"/>
    <property type="match status" value="1"/>
</dbReference>
<dbReference type="PROSITE" id="PS00211">
    <property type="entry name" value="ABC_TRANSPORTER_1"/>
    <property type="match status" value="1"/>
</dbReference>
<comment type="subcellular location">
    <subcellularLocation>
        <location evidence="1">Cell membrane</location>
        <topology evidence="1">Multi-pass membrane protein</topology>
    </subcellularLocation>
</comment>
<evidence type="ECO:0000256" key="7">
    <source>
        <dbReference type="SAM" id="Phobius"/>
    </source>
</evidence>
<gene>
    <name evidence="10" type="ORF">Raf01_32450</name>
</gene>
<keyword evidence="6 7" id="KW-0472">Membrane</keyword>
<feature type="transmembrane region" description="Helical" evidence="7">
    <location>
        <begin position="182"/>
        <end position="207"/>
    </location>
</feature>
<dbReference type="InterPro" id="IPR027417">
    <property type="entry name" value="P-loop_NTPase"/>
</dbReference>
<evidence type="ECO:0000259" key="9">
    <source>
        <dbReference type="PROSITE" id="PS50929"/>
    </source>
</evidence>
<feature type="transmembrane region" description="Helical" evidence="7">
    <location>
        <begin position="80"/>
        <end position="101"/>
    </location>
</feature>
<dbReference type="InterPro" id="IPR003593">
    <property type="entry name" value="AAA+_ATPase"/>
</dbReference>
<dbReference type="GO" id="GO:0005886">
    <property type="term" value="C:plasma membrane"/>
    <property type="evidence" value="ECO:0007669"/>
    <property type="project" value="UniProtKB-SubCell"/>
</dbReference>
<reference evidence="10" key="1">
    <citation type="submission" date="2021-01" db="EMBL/GenBank/DDBJ databases">
        <title>Whole genome shotgun sequence of Rugosimonospora africana NBRC 104875.</title>
        <authorList>
            <person name="Komaki H."/>
            <person name="Tamura T."/>
        </authorList>
    </citation>
    <scope>NUCLEOTIDE SEQUENCE</scope>
    <source>
        <strain evidence="10">NBRC 104875</strain>
    </source>
</reference>
<dbReference type="GO" id="GO:0005524">
    <property type="term" value="F:ATP binding"/>
    <property type="evidence" value="ECO:0007669"/>
    <property type="project" value="UniProtKB-KW"/>
</dbReference>
<dbReference type="PROSITE" id="PS50893">
    <property type="entry name" value="ABC_TRANSPORTER_2"/>
    <property type="match status" value="1"/>
</dbReference>
<dbReference type="InterPro" id="IPR039421">
    <property type="entry name" value="Type_1_exporter"/>
</dbReference>
<dbReference type="PANTHER" id="PTHR43394">
    <property type="entry name" value="ATP-DEPENDENT PERMEASE MDL1, MITOCHONDRIAL"/>
    <property type="match status" value="1"/>
</dbReference>
<dbReference type="Pfam" id="PF00005">
    <property type="entry name" value="ABC_tran"/>
    <property type="match status" value="1"/>
</dbReference>
<accession>A0A8J3VR59</accession>
<keyword evidence="2 7" id="KW-0812">Transmembrane</keyword>
<dbReference type="Gene3D" id="3.40.50.300">
    <property type="entry name" value="P-loop containing nucleotide triphosphate hydrolases"/>
    <property type="match status" value="1"/>
</dbReference>
<dbReference type="InterPro" id="IPR003439">
    <property type="entry name" value="ABC_transporter-like_ATP-bd"/>
</dbReference>
<dbReference type="SUPFAM" id="SSF52540">
    <property type="entry name" value="P-loop containing nucleoside triphosphate hydrolases"/>
    <property type="match status" value="1"/>
</dbReference>
<evidence type="ECO:0000313" key="11">
    <source>
        <dbReference type="Proteomes" id="UP000642748"/>
    </source>
</evidence>
<dbReference type="AlphaFoldDB" id="A0A8J3VR59"/>
<keyword evidence="3" id="KW-0547">Nucleotide-binding</keyword>
<dbReference type="InterPro" id="IPR017871">
    <property type="entry name" value="ABC_transporter-like_CS"/>
</dbReference>
<keyword evidence="4" id="KW-0067">ATP-binding</keyword>
<keyword evidence="5 7" id="KW-1133">Transmembrane helix</keyword>
<dbReference type="GO" id="GO:0016887">
    <property type="term" value="F:ATP hydrolysis activity"/>
    <property type="evidence" value="ECO:0007669"/>
    <property type="project" value="InterPro"/>
</dbReference>
<evidence type="ECO:0000256" key="4">
    <source>
        <dbReference type="ARBA" id="ARBA00022840"/>
    </source>
</evidence>
<dbReference type="InterPro" id="IPR011527">
    <property type="entry name" value="ABC1_TM_dom"/>
</dbReference>
<feature type="domain" description="ABC transporter" evidence="8">
    <location>
        <begin position="368"/>
        <end position="618"/>
    </location>
</feature>
<proteinExistence type="predicted"/>
<dbReference type="EMBL" id="BONZ01000030">
    <property type="protein sequence ID" value="GIH15073.1"/>
    <property type="molecule type" value="Genomic_DNA"/>
</dbReference>
<feature type="transmembrane region" description="Helical" evidence="7">
    <location>
        <begin position="48"/>
        <end position="68"/>
    </location>
</feature>
<organism evidence="10 11">
    <name type="scientific">Rugosimonospora africana</name>
    <dbReference type="NCBI Taxonomy" id="556532"/>
    <lineage>
        <taxon>Bacteria</taxon>
        <taxon>Bacillati</taxon>
        <taxon>Actinomycetota</taxon>
        <taxon>Actinomycetes</taxon>
        <taxon>Micromonosporales</taxon>
        <taxon>Micromonosporaceae</taxon>
        <taxon>Rugosimonospora</taxon>
    </lineage>
</organism>
<evidence type="ECO:0000256" key="5">
    <source>
        <dbReference type="ARBA" id="ARBA00022989"/>
    </source>
</evidence>
<dbReference type="InterPro" id="IPR036640">
    <property type="entry name" value="ABC1_TM_sf"/>
</dbReference>
<dbReference type="PROSITE" id="PS50929">
    <property type="entry name" value="ABC_TM1F"/>
    <property type="match status" value="1"/>
</dbReference>
<evidence type="ECO:0000259" key="8">
    <source>
        <dbReference type="PROSITE" id="PS50893"/>
    </source>
</evidence>
<evidence type="ECO:0000256" key="2">
    <source>
        <dbReference type="ARBA" id="ARBA00022692"/>
    </source>
</evidence>
<dbReference type="PANTHER" id="PTHR43394:SF1">
    <property type="entry name" value="ATP-BINDING CASSETTE SUB-FAMILY B MEMBER 10, MITOCHONDRIAL"/>
    <property type="match status" value="1"/>
</dbReference>
<keyword evidence="11" id="KW-1185">Reference proteome</keyword>